<keyword evidence="1" id="KW-1133">Transmembrane helix</keyword>
<reference evidence="3 4" key="1">
    <citation type="submission" date="2015-10" db="EMBL/GenBank/DDBJ databases">
        <title>Draft Genome Sequence of Chlorobium limicola strain Frasassi Growing under Artificial Lighting in the Frasassi Cave System.</title>
        <authorList>
            <person name="Mansor M."/>
            <person name="Macalady J."/>
        </authorList>
    </citation>
    <scope>NUCLEOTIDE SEQUENCE [LARGE SCALE GENOMIC DNA]</scope>
    <source>
        <strain evidence="3 4">Frasassi</strain>
    </source>
</reference>
<organism evidence="3 4">
    <name type="scientific">Chlorobium limicola</name>
    <dbReference type="NCBI Taxonomy" id="1092"/>
    <lineage>
        <taxon>Bacteria</taxon>
        <taxon>Pseudomonadati</taxon>
        <taxon>Chlorobiota</taxon>
        <taxon>Chlorobiia</taxon>
        <taxon>Chlorobiales</taxon>
        <taxon>Chlorobiaceae</taxon>
        <taxon>Chlorobium/Pelodictyon group</taxon>
        <taxon>Chlorobium</taxon>
    </lineage>
</organism>
<feature type="transmembrane region" description="Helical" evidence="1">
    <location>
        <begin position="82"/>
        <end position="101"/>
    </location>
</feature>
<feature type="domain" description="Sulfatase N-terminal" evidence="2">
    <location>
        <begin position="410"/>
        <end position="480"/>
    </location>
</feature>
<protein>
    <submittedName>
        <fullName evidence="3">Sulfatase</fullName>
    </submittedName>
</protein>
<sequence length="563" mass="63278">MHLPTCRSDVNEGSRSVRLIATISVVQLALHLYTAFESRDPRLFLPHLVAWSHDLLILSILVFASSRAIALFPSRFRNRAELVTLTIIALALLPLSLYPQMLREYLSFPVNLFAATPASASSMLTKYLGLSRLMPIAFAATSVLAALLMPPFPAWSKKGKFFLPVLWGMLLTVAILTLPRSPHPVVNSLKEEISAVLSHERREVPALFPAPQRQDAMNPSGSSVVSLQEQLKAKHIYLIVLEGVSANQFEKAISGNDSVFYRRVARHARYFDRYYTTNLDSYTSLIAMLTSEQVPYRSYTDTGLYDAVNNAPNLARSFKDIGFHTLFISTYDDQPFIPVRRDWSNIMHRQDLSAGKQWVSVESSRMESATEDRAALSTLGKLSSRYAKIFVLHELAYGHTTEWRAKTGIQQLAYYDTYLNELLDLLIANGTWSKSLMVIVSDHGDRAKGADTESYRVPLMIVGKDMEAGIDHTFRSHLDLQQIIASSLTGKTMPKQRKEAILVGSTERWIYGLIDAHGNHLVIDDRTGRVIASKGKLRSKAVHSRFQEIINNFGKRFGMEGRQ</sequence>
<dbReference type="Pfam" id="PF00884">
    <property type="entry name" value="Sulfatase"/>
    <property type="match status" value="1"/>
</dbReference>
<feature type="transmembrane region" description="Helical" evidence="1">
    <location>
        <begin position="161"/>
        <end position="178"/>
    </location>
</feature>
<keyword evidence="1" id="KW-0472">Membrane</keyword>
<evidence type="ECO:0000313" key="4">
    <source>
        <dbReference type="Proteomes" id="UP000053937"/>
    </source>
</evidence>
<evidence type="ECO:0000313" key="3">
    <source>
        <dbReference type="EMBL" id="KUL32280.1"/>
    </source>
</evidence>
<feature type="transmembrane region" description="Helical" evidence="1">
    <location>
        <begin position="127"/>
        <end position="149"/>
    </location>
</feature>
<proteinExistence type="predicted"/>
<accession>A0A101JSL0</accession>
<feature type="transmembrane region" description="Helical" evidence="1">
    <location>
        <begin position="48"/>
        <end position="70"/>
    </location>
</feature>
<dbReference type="InterPro" id="IPR017850">
    <property type="entry name" value="Alkaline_phosphatase_core_sf"/>
</dbReference>
<feature type="transmembrane region" description="Helical" evidence="1">
    <location>
        <begin position="17"/>
        <end position="36"/>
    </location>
</feature>
<dbReference type="EMBL" id="LMBR01000030">
    <property type="protein sequence ID" value="KUL32280.1"/>
    <property type="molecule type" value="Genomic_DNA"/>
</dbReference>
<dbReference type="AlphaFoldDB" id="A0A101JSL0"/>
<evidence type="ECO:0000259" key="2">
    <source>
        <dbReference type="Pfam" id="PF00884"/>
    </source>
</evidence>
<dbReference type="OrthoDB" id="596428at2"/>
<comment type="caution">
    <text evidence="3">The sequence shown here is derived from an EMBL/GenBank/DDBJ whole genome shotgun (WGS) entry which is preliminary data.</text>
</comment>
<keyword evidence="4" id="KW-1185">Reference proteome</keyword>
<name>A0A101JSL0_CHLLI</name>
<keyword evidence="1" id="KW-0812">Transmembrane</keyword>
<dbReference type="Gene3D" id="3.40.720.10">
    <property type="entry name" value="Alkaline Phosphatase, subunit A"/>
    <property type="match status" value="1"/>
</dbReference>
<dbReference type="SUPFAM" id="SSF53649">
    <property type="entry name" value="Alkaline phosphatase-like"/>
    <property type="match status" value="1"/>
</dbReference>
<gene>
    <name evidence="3" type="ORF">ASB62_01930</name>
</gene>
<dbReference type="RefSeq" id="WP_059138383.1">
    <property type="nucleotide sequence ID" value="NZ_LMBR01000030.1"/>
</dbReference>
<dbReference type="InterPro" id="IPR000917">
    <property type="entry name" value="Sulfatase_N"/>
</dbReference>
<evidence type="ECO:0000256" key="1">
    <source>
        <dbReference type="SAM" id="Phobius"/>
    </source>
</evidence>
<dbReference type="Proteomes" id="UP000053937">
    <property type="component" value="Unassembled WGS sequence"/>
</dbReference>